<dbReference type="GO" id="GO:0055085">
    <property type="term" value="P:transmembrane transport"/>
    <property type="evidence" value="ECO:0007669"/>
    <property type="project" value="InterPro"/>
</dbReference>
<feature type="domain" description="ABC transmembrane type-1" evidence="6">
    <location>
        <begin position="53"/>
        <end position="267"/>
    </location>
</feature>
<accession>A0A6G7YAX7</accession>
<dbReference type="Pfam" id="PF00528">
    <property type="entry name" value="BPD_transp_1"/>
    <property type="match status" value="1"/>
</dbReference>
<evidence type="ECO:0000313" key="7">
    <source>
        <dbReference type="EMBL" id="QIK73801.1"/>
    </source>
</evidence>
<keyword evidence="8" id="KW-1185">Reference proteome</keyword>
<dbReference type="GO" id="GO:0005886">
    <property type="term" value="C:plasma membrane"/>
    <property type="evidence" value="ECO:0007669"/>
    <property type="project" value="UniProtKB-SubCell"/>
</dbReference>
<comment type="subcellular location">
    <subcellularLocation>
        <location evidence="5">Cell membrane</location>
        <topology evidence="5">Multi-pass membrane protein</topology>
    </subcellularLocation>
    <subcellularLocation>
        <location evidence="1">Membrane</location>
        <topology evidence="1">Multi-pass membrane protein</topology>
    </subcellularLocation>
</comment>
<evidence type="ECO:0000256" key="5">
    <source>
        <dbReference type="RuleBase" id="RU363032"/>
    </source>
</evidence>
<dbReference type="SUPFAM" id="SSF161098">
    <property type="entry name" value="MetI-like"/>
    <property type="match status" value="1"/>
</dbReference>
<feature type="transmembrane region" description="Helical" evidence="5">
    <location>
        <begin position="90"/>
        <end position="110"/>
    </location>
</feature>
<keyword evidence="3 5" id="KW-1133">Transmembrane helix</keyword>
<dbReference type="EMBL" id="CP049865">
    <property type="protein sequence ID" value="QIK73801.1"/>
    <property type="molecule type" value="Genomic_DNA"/>
</dbReference>
<evidence type="ECO:0000256" key="1">
    <source>
        <dbReference type="ARBA" id="ARBA00004141"/>
    </source>
</evidence>
<organism evidence="7 8">
    <name type="scientific">Propioniciclava coleopterorum</name>
    <dbReference type="NCBI Taxonomy" id="2714937"/>
    <lineage>
        <taxon>Bacteria</taxon>
        <taxon>Bacillati</taxon>
        <taxon>Actinomycetota</taxon>
        <taxon>Actinomycetes</taxon>
        <taxon>Propionibacteriales</taxon>
        <taxon>Propionibacteriaceae</taxon>
        <taxon>Propioniciclava</taxon>
    </lineage>
</organism>
<dbReference type="PANTHER" id="PTHR43759">
    <property type="entry name" value="TREHALOSE TRANSPORT SYSTEM PERMEASE PROTEIN SUGA"/>
    <property type="match status" value="1"/>
</dbReference>
<keyword evidence="2 5" id="KW-0812">Transmembrane</keyword>
<evidence type="ECO:0000256" key="4">
    <source>
        <dbReference type="ARBA" id="ARBA00023136"/>
    </source>
</evidence>
<evidence type="ECO:0000256" key="2">
    <source>
        <dbReference type="ARBA" id="ARBA00022692"/>
    </source>
</evidence>
<feature type="transmembrane region" description="Helical" evidence="5">
    <location>
        <begin position="53"/>
        <end position="78"/>
    </location>
</feature>
<dbReference type="Proteomes" id="UP000501058">
    <property type="component" value="Chromosome"/>
</dbReference>
<dbReference type="CDD" id="cd06261">
    <property type="entry name" value="TM_PBP2"/>
    <property type="match status" value="1"/>
</dbReference>
<protein>
    <submittedName>
        <fullName evidence="7">Sugar ABC transporter permease</fullName>
    </submittedName>
</protein>
<evidence type="ECO:0000313" key="8">
    <source>
        <dbReference type="Proteomes" id="UP000501058"/>
    </source>
</evidence>
<feature type="transmembrane region" description="Helical" evidence="5">
    <location>
        <begin position="187"/>
        <end position="206"/>
    </location>
</feature>
<evidence type="ECO:0000256" key="3">
    <source>
        <dbReference type="ARBA" id="ARBA00022989"/>
    </source>
</evidence>
<feature type="transmembrane region" description="Helical" evidence="5">
    <location>
        <begin position="246"/>
        <end position="267"/>
    </location>
</feature>
<comment type="similarity">
    <text evidence="5">Belongs to the binding-protein-dependent transport system permease family.</text>
</comment>
<sequence length="276" mass="30519">MVFIALLIIFPIIWTLWLSLTDASGSVRAEASFIGIDNYVTVLTDTTRFWPAVGRTALFTGVVLFFEMIFGLGIALLLWRPFRGEKWVRVAILLPLVATPVAVGMMWRLIFDPTIGPVNKILGVVGIPPQPWLAGELTALPTTMFMDIWQWTPMVALIILAGLTSLSDEPFEAARVDGASAWQTFRYITLPMLSSTLIVALMLRGIDALKTFDILLAAKGKGGGSFNEVETLNLYGYGLSFDYNEYGLSSTVLILFFIIIVASIFLLTRKREEAAK</sequence>
<dbReference type="AlphaFoldDB" id="A0A6G7YAX7"/>
<dbReference type="PROSITE" id="PS50928">
    <property type="entry name" value="ABC_TM1"/>
    <property type="match status" value="1"/>
</dbReference>
<keyword evidence="5" id="KW-0813">Transport</keyword>
<gene>
    <name evidence="7" type="ORF">G7070_04195</name>
</gene>
<dbReference type="Gene3D" id="1.10.3720.10">
    <property type="entry name" value="MetI-like"/>
    <property type="match status" value="1"/>
</dbReference>
<dbReference type="PANTHER" id="PTHR43759:SF1">
    <property type="entry name" value="GLUCOSE IMPORT SYSTEM PERMEASE PROTEIN GLCT"/>
    <property type="match status" value="1"/>
</dbReference>
<dbReference type="InterPro" id="IPR000515">
    <property type="entry name" value="MetI-like"/>
</dbReference>
<dbReference type="InterPro" id="IPR035906">
    <property type="entry name" value="MetI-like_sf"/>
</dbReference>
<evidence type="ECO:0000259" key="6">
    <source>
        <dbReference type="PROSITE" id="PS50928"/>
    </source>
</evidence>
<feature type="transmembrane region" description="Helical" evidence="5">
    <location>
        <begin position="148"/>
        <end position="166"/>
    </location>
</feature>
<dbReference type="KEGG" id="prv:G7070_04195"/>
<dbReference type="InterPro" id="IPR052730">
    <property type="entry name" value="Sugar_ABC_transporter"/>
</dbReference>
<proteinExistence type="inferred from homology"/>
<keyword evidence="4 5" id="KW-0472">Membrane</keyword>
<reference evidence="7 8" key="1">
    <citation type="submission" date="2020-03" db="EMBL/GenBank/DDBJ databases">
        <title>Propioniciclava sp. nov., isolated from Hydrophilus acuminatus.</title>
        <authorList>
            <person name="Hyun D.-W."/>
            <person name="Bae J.-W."/>
        </authorList>
    </citation>
    <scope>NUCLEOTIDE SEQUENCE [LARGE SCALE GENOMIC DNA]</scope>
    <source>
        <strain evidence="7 8">HDW11</strain>
    </source>
</reference>
<name>A0A6G7YAX7_9ACTN</name>